<accession>A0A7K1UD63</accession>
<sequence length="1871" mass="206632">MSRIIRYLLCLLSFFILQQTARAQQFPVSASTQIIPPYSVYLPDYAVPGSDKLRVILVQNDLTRPSYDVRLQMTVERNGTVIMRTAPSFTPKPLTLSPGVPTIIGGTELYDYLNSVNIEFSGGFSRDEYERTKSLPEGAYRVSFTAYDYRRSQVQVSNVGANVFFFQKSEPPLLNLPICGSRVEKRDPQFMNFNWSTRNSPNPLPGSGTEYVFSLYEIKPAGSNPDYILRTARPIYTITTESNTLVYGPGEPLLTDSMQYVWTVQARDKSGRDLFSNQGLSKSCTFTYLGNNPFAQFNIGKPTLSGRSNGQRSIRLSWPLAPSDAAYTVEAYRLQYRATKKNGVEFDWLTEEKQKDTAFTVNSLEPGRSYEARLQWRVAGVYGAYSDLVTITTDTLKPFVCGDATPVNATTNNTPLAAAKITDIVRIGHFDVLLTQVSGGNGTFSGVGRVITPGFGIGLKMEFKNITINSDMLVTKGEMYAATEGIDKFVKDKLDEQRGGNDVGQVVTGDIVPDIKTNLYIFSAADIRVDTTASTITLKDSKTGAEEVINYKDKGKTLPLVLEDAGGNLYNIDKSGKVTSAGKRDSSLAGNAAALAALNTLQLDKGEVTFSAPSDSKYAFDAWKDSYAGKPVLDSSYELLAEGKYRVSAKAIQPGVQDIAIATLKNGATGVADSLKFVSGKGIFYPSSKEGSTYKITITGGPAGDAQEVYAVFPKTGGGYTSIGKLLVVSYGTLQKKVKLIPIGETTTVPVSAIESSLKTAYEKIGVSYTVEVDESFRSDMSWDLNGDKALQDSKSAFLSNGFTGEEKAMKKAYKKSHDIDDNTVYLFVINEVAQSDGDLAGKMPRQSQFGFIFSKGVASEKVGRTVAHEIGHGDFTLEHTFSAGIGLPKATTENLMDYNSGYELLKYQWNIVHDPGSVWGIFEDDGESTLFYNNYFLIKDRLLKDVPDADYLDNDSINYVVPDGRIIRLGKDFKVSFGGYLVVIGTSNASGMSKDAIGVITGFNKGNTYWGARFSGDGTFSGFYSGNTAYSFKEQTGERLVVAGVEFSKCQLAIYSGIYQAKAVKYTAFDEIPFKDNNRKLIGVKSIEGKECVECTLKLENKPADVQNVLKEYYVNPKSSKLDDLMESVSEQNMKNFLCVDERFELIRNISDGFVVGDDDEMSIIKLIRSTPDDQVKDMLSRFDKDSTGLLATIFSSIDGDELTEYFSAMSQLFIRSKSAIEWATIYDEFDLAAGKVQHSMNGRDCNFWYEMARQAKVFVTHAYNGEGVNTIHYTLPMEAPIYDQYGRVAVSFRDNNCTLNILHQTFRTRPFELIRLLSYTKEGNITDTYAPALFLGYITNNYKNFDINVALNKLIVTLAAKQLGTKGATFWTYLWATADLIVASGNLYILNEQEALSKTESGKAFIEKWHTVNKYLAIGQGVRLLYGLAEVRVPYKISIQELKTAYNEWKASDLETLRKTNPELAEKLEAFGLKGIGELENLLAAAELQAEKQALDAAQIGERSVTLGEDLGKATGWISKGADGDFFYILVHGEGSTYKVLHNGVDIEIPHNSLARWIEEQNISAESKLVLVSCANLESAQALSKTLNRPLAASPGLVRLYDNGAIEAEGGFRWLDPKGAVSDAQAIKVGREIAVGEDFIELGSKVKTTVLADGVVEIAQGSKVMARYSKGKFFELFNMKKPIFGGSSIELYEGTTTVTGVLEDVNTVYFSRWKKILGNTSAMGERNGGINMLRSDQWIATQNKYEYLRSADKLAAETQNFIAKGLDADAAGAAATKLLDGRFWKAVTDEFWIKVNKPWMEEAIKRGDRFRFVSDPNLISNLKRFENGVPQLNEFGEEIRTIYSLELDLLRENGYVIPRTGNTWSAIKK</sequence>
<reference evidence="3 4" key="1">
    <citation type="submission" date="2019-12" db="EMBL/GenBank/DDBJ databases">
        <title>Chitinophaga sp. strain ysch24 (GDMCC 1.1355), whole genome shotgun sequence.</title>
        <authorList>
            <person name="Zhang X."/>
        </authorList>
    </citation>
    <scope>NUCLEOTIDE SEQUENCE [LARGE SCALE GENOMIC DNA]</scope>
    <source>
        <strain evidence="4">ysch24</strain>
    </source>
</reference>
<feature type="domain" description="Fibronectin type-III" evidence="2">
    <location>
        <begin position="298"/>
        <end position="398"/>
    </location>
</feature>
<comment type="caution">
    <text evidence="3">The sequence shown here is derived from an EMBL/GenBank/DDBJ whole genome shotgun (WGS) entry which is preliminary data.</text>
</comment>
<protein>
    <recommendedName>
        <fullName evidence="2">Fibronectin type-III domain-containing protein</fullName>
    </recommendedName>
</protein>
<dbReference type="Proteomes" id="UP000461730">
    <property type="component" value="Unassembled WGS sequence"/>
</dbReference>
<keyword evidence="1" id="KW-0732">Signal</keyword>
<proteinExistence type="predicted"/>
<evidence type="ECO:0000313" key="3">
    <source>
        <dbReference type="EMBL" id="MVT12317.1"/>
    </source>
</evidence>
<dbReference type="InterPro" id="IPR003961">
    <property type="entry name" value="FN3_dom"/>
</dbReference>
<dbReference type="RefSeq" id="WP_157309734.1">
    <property type="nucleotide sequence ID" value="NZ_WRXN01000022.1"/>
</dbReference>
<keyword evidence="4" id="KW-1185">Reference proteome</keyword>
<dbReference type="Gene3D" id="2.60.40.10">
    <property type="entry name" value="Immunoglobulins"/>
    <property type="match status" value="1"/>
</dbReference>
<dbReference type="InterPro" id="IPR013783">
    <property type="entry name" value="Ig-like_fold"/>
</dbReference>
<dbReference type="InterPro" id="IPR036116">
    <property type="entry name" value="FN3_sf"/>
</dbReference>
<dbReference type="SUPFAM" id="SSF49265">
    <property type="entry name" value="Fibronectin type III"/>
    <property type="match status" value="1"/>
</dbReference>
<evidence type="ECO:0000259" key="2">
    <source>
        <dbReference type="PROSITE" id="PS50853"/>
    </source>
</evidence>
<feature type="chain" id="PRO_5029859403" description="Fibronectin type-III domain-containing protein" evidence="1">
    <location>
        <begin position="24"/>
        <end position="1871"/>
    </location>
</feature>
<evidence type="ECO:0000256" key="1">
    <source>
        <dbReference type="SAM" id="SignalP"/>
    </source>
</evidence>
<feature type="signal peptide" evidence="1">
    <location>
        <begin position="1"/>
        <end position="23"/>
    </location>
</feature>
<evidence type="ECO:0000313" key="4">
    <source>
        <dbReference type="Proteomes" id="UP000461730"/>
    </source>
</evidence>
<dbReference type="CDD" id="cd00063">
    <property type="entry name" value="FN3"/>
    <property type="match status" value="1"/>
</dbReference>
<dbReference type="EMBL" id="WRXN01000022">
    <property type="protein sequence ID" value="MVT12317.1"/>
    <property type="molecule type" value="Genomic_DNA"/>
</dbReference>
<dbReference type="Pfam" id="PF00041">
    <property type="entry name" value="fn3"/>
    <property type="match status" value="1"/>
</dbReference>
<gene>
    <name evidence="3" type="ORF">GO493_28940</name>
</gene>
<name>A0A7K1UD63_9BACT</name>
<organism evidence="3 4">
    <name type="scientific">Chitinophaga tropicalis</name>
    <dbReference type="NCBI Taxonomy" id="2683588"/>
    <lineage>
        <taxon>Bacteria</taxon>
        <taxon>Pseudomonadati</taxon>
        <taxon>Bacteroidota</taxon>
        <taxon>Chitinophagia</taxon>
        <taxon>Chitinophagales</taxon>
        <taxon>Chitinophagaceae</taxon>
        <taxon>Chitinophaga</taxon>
    </lineage>
</organism>
<dbReference type="PROSITE" id="PS50853">
    <property type="entry name" value="FN3"/>
    <property type="match status" value="1"/>
</dbReference>